<evidence type="ECO:0000256" key="2">
    <source>
        <dbReference type="ARBA" id="ARBA00008133"/>
    </source>
</evidence>
<evidence type="ECO:0000313" key="11">
    <source>
        <dbReference type="EMBL" id="MEM5537142.1"/>
    </source>
</evidence>
<dbReference type="Gene3D" id="3.40.50.10090">
    <property type="match status" value="2"/>
</dbReference>
<evidence type="ECO:0000259" key="10">
    <source>
        <dbReference type="Pfam" id="PF02602"/>
    </source>
</evidence>
<dbReference type="InterPro" id="IPR036108">
    <property type="entry name" value="4pyrrol_syn_uPrphyn_synt_sf"/>
</dbReference>
<keyword evidence="12" id="KW-1185">Reference proteome</keyword>
<feature type="domain" description="Tetrapyrrole biosynthesis uroporphyrinogen III synthase" evidence="10">
    <location>
        <begin position="22"/>
        <end position="256"/>
    </location>
</feature>
<dbReference type="CDD" id="cd06578">
    <property type="entry name" value="HemD"/>
    <property type="match status" value="1"/>
</dbReference>
<evidence type="ECO:0000256" key="5">
    <source>
        <dbReference type="ARBA" id="ARBA00023244"/>
    </source>
</evidence>
<dbReference type="PANTHER" id="PTHR38042">
    <property type="entry name" value="UROPORPHYRINOGEN-III SYNTHASE, CHLOROPLASTIC"/>
    <property type="match status" value="1"/>
</dbReference>
<dbReference type="SUPFAM" id="SSF69618">
    <property type="entry name" value="HemD-like"/>
    <property type="match status" value="1"/>
</dbReference>
<keyword evidence="4 9" id="KW-0456">Lyase</keyword>
<evidence type="ECO:0000256" key="7">
    <source>
        <dbReference type="ARBA" id="ARBA00040167"/>
    </source>
</evidence>
<evidence type="ECO:0000256" key="9">
    <source>
        <dbReference type="RuleBase" id="RU366031"/>
    </source>
</evidence>
<name>A0ABU9TTX5_9GAMM</name>
<evidence type="ECO:0000313" key="12">
    <source>
        <dbReference type="Proteomes" id="UP001449225"/>
    </source>
</evidence>
<comment type="catalytic activity">
    <reaction evidence="8 9">
        <text>hydroxymethylbilane = uroporphyrinogen III + H2O</text>
        <dbReference type="Rhea" id="RHEA:18965"/>
        <dbReference type="ChEBI" id="CHEBI:15377"/>
        <dbReference type="ChEBI" id="CHEBI:57308"/>
        <dbReference type="ChEBI" id="CHEBI:57845"/>
        <dbReference type="EC" id="4.2.1.75"/>
    </reaction>
</comment>
<evidence type="ECO:0000256" key="8">
    <source>
        <dbReference type="ARBA" id="ARBA00048617"/>
    </source>
</evidence>
<comment type="caution">
    <text evidence="11">The sequence shown here is derived from an EMBL/GenBank/DDBJ whole genome shotgun (WGS) entry which is preliminary data.</text>
</comment>
<comment type="function">
    <text evidence="6 9">Catalyzes cyclization of the linear tetrapyrrole, hydroxymethylbilane, to the macrocyclic uroporphyrinogen III.</text>
</comment>
<keyword evidence="5 9" id="KW-0627">Porphyrin biosynthesis</keyword>
<dbReference type="EC" id="4.2.1.75" evidence="3 9"/>
<dbReference type="GO" id="GO:0004852">
    <property type="term" value="F:uroporphyrinogen-III synthase activity"/>
    <property type="evidence" value="ECO:0007669"/>
    <property type="project" value="UniProtKB-EC"/>
</dbReference>
<dbReference type="RefSeq" id="WP_342854653.1">
    <property type="nucleotide sequence ID" value="NZ_JBBMRA010000011.1"/>
</dbReference>
<proteinExistence type="inferred from homology"/>
<dbReference type="EMBL" id="JBBMRA010000011">
    <property type="protein sequence ID" value="MEM5537142.1"/>
    <property type="molecule type" value="Genomic_DNA"/>
</dbReference>
<organism evidence="11 12">
    <name type="scientific">Neptuniibacter pectenicola</name>
    <dbReference type="NCBI Taxonomy" id="1806669"/>
    <lineage>
        <taxon>Bacteria</taxon>
        <taxon>Pseudomonadati</taxon>
        <taxon>Pseudomonadota</taxon>
        <taxon>Gammaproteobacteria</taxon>
        <taxon>Oceanospirillales</taxon>
        <taxon>Oceanospirillaceae</taxon>
        <taxon>Neptuniibacter</taxon>
    </lineage>
</organism>
<dbReference type="InterPro" id="IPR039793">
    <property type="entry name" value="UROS/Hem4"/>
</dbReference>
<gene>
    <name evidence="11" type="ORF">WNY58_12135</name>
</gene>
<evidence type="ECO:0000256" key="6">
    <source>
        <dbReference type="ARBA" id="ARBA00037589"/>
    </source>
</evidence>
<reference evidence="11 12" key="1">
    <citation type="submission" date="2024-03" db="EMBL/GenBank/DDBJ databases">
        <title>Community enrichment and isolation of bacterial strains for fucoidan degradation.</title>
        <authorList>
            <person name="Sichert A."/>
        </authorList>
    </citation>
    <scope>NUCLEOTIDE SEQUENCE [LARGE SCALE GENOMIC DNA]</scope>
    <source>
        <strain evidence="11 12">AS76</strain>
    </source>
</reference>
<comment type="pathway">
    <text evidence="1 9">Porphyrin-containing compound metabolism; protoporphyrin-IX biosynthesis; coproporphyrinogen-III from 5-aminolevulinate: step 3/4.</text>
</comment>
<dbReference type="PANTHER" id="PTHR38042:SF1">
    <property type="entry name" value="UROPORPHYRINOGEN-III SYNTHASE, CHLOROPLASTIC"/>
    <property type="match status" value="1"/>
</dbReference>
<accession>A0ABU9TTX5</accession>
<dbReference type="InterPro" id="IPR003754">
    <property type="entry name" value="4pyrrol_synth_uPrphyn_synth"/>
</dbReference>
<dbReference type="Proteomes" id="UP001449225">
    <property type="component" value="Unassembled WGS sequence"/>
</dbReference>
<evidence type="ECO:0000256" key="1">
    <source>
        <dbReference type="ARBA" id="ARBA00004772"/>
    </source>
</evidence>
<evidence type="ECO:0000256" key="3">
    <source>
        <dbReference type="ARBA" id="ARBA00013109"/>
    </source>
</evidence>
<comment type="similarity">
    <text evidence="2 9">Belongs to the uroporphyrinogen-III synthase family.</text>
</comment>
<sequence length="261" mass="28898">MPTDCLTGLRVLVTRPHHQASKLLQALRSQGAEPIAFPLLKISPITESDANYHRLKQQIIDLDHFQHLIFVSPNAVHNGYNWIDQYWPQLPIGIKWLAIGKQSANALSNYGIDAYHSPLGYDSETLLASPALNNISGEKVLIMRGEGGREKLAEELRARGAEVSYAELYRREQPTYKDGEVAEALYKNELDAILISSGEGLHNLMSIAKGSQQQFSTDSLLKCHLIVPSERIKHDAESAGFTRITTAAGPDDQSMITALLQ</sequence>
<dbReference type="Pfam" id="PF02602">
    <property type="entry name" value="HEM4"/>
    <property type="match status" value="1"/>
</dbReference>
<protein>
    <recommendedName>
        <fullName evidence="7 9">Uroporphyrinogen-III synthase</fullName>
        <ecNumber evidence="3 9">4.2.1.75</ecNumber>
    </recommendedName>
</protein>
<evidence type="ECO:0000256" key="4">
    <source>
        <dbReference type="ARBA" id="ARBA00023239"/>
    </source>
</evidence>